<feature type="transmembrane region" description="Helical" evidence="3">
    <location>
        <begin position="248"/>
        <end position="271"/>
    </location>
</feature>
<reference evidence="4 5" key="1">
    <citation type="submission" date="2020-01" db="EMBL/GenBank/DDBJ databases">
        <authorList>
            <consortium name="DOE Joint Genome Institute"/>
            <person name="Haridas S."/>
            <person name="Albert R."/>
            <person name="Binder M."/>
            <person name="Bloem J."/>
            <person name="Labutti K."/>
            <person name="Salamov A."/>
            <person name="Andreopoulos B."/>
            <person name="Baker S.E."/>
            <person name="Barry K."/>
            <person name="Bills G."/>
            <person name="Bluhm B.H."/>
            <person name="Cannon C."/>
            <person name="Castanera R."/>
            <person name="Culley D.E."/>
            <person name="Daum C."/>
            <person name="Ezra D."/>
            <person name="Gonzalez J.B."/>
            <person name="Henrissat B."/>
            <person name="Kuo A."/>
            <person name="Liang C."/>
            <person name="Lipzen A."/>
            <person name="Lutzoni F."/>
            <person name="Magnuson J."/>
            <person name="Mondo S."/>
            <person name="Nolan M."/>
            <person name="Ohm R."/>
            <person name="Pangilinan J."/>
            <person name="Park H.-J.H."/>
            <person name="Ramirez L."/>
            <person name="Alfaro M."/>
            <person name="Sun H."/>
            <person name="Tritt A."/>
            <person name="Yoshinaga Y."/>
            <person name="Zwiers L.-H.L."/>
            <person name="Turgeon B.G."/>
            <person name="Goodwin S.B."/>
            <person name="Spatafora J.W."/>
            <person name="Crous P.W."/>
            <person name="Grigoriev I.V."/>
        </authorList>
    </citation>
    <scope>NUCLEOTIDE SEQUENCE [LARGE SCALE GENOMIC DNA]</scope>
    <source>
        <strain evidence="4 5">CBS 611.86</strain>
    </source>
</reference>
<feature type="transmembrane region" description="Helical" evidence="3">
    <location>
        <begin position="415"/>
        <end position="436"/>
    </location>
</feature>
<organism evidence="4 5">
    <name type="scientific">Massariosphaeria phaeospora</name>
    <dbReference type="NCBI Taxonomy" id="100035"/>
    <lineage>
        <taxon>Eukaryota</taxon>
        <taxon>Fungi</taxon>
        <taxon>Dikarya</taxon>
        <taxon>Ascomycota</taxon>
        <taxon>Pezizomycotina</taxon>
        <taxon>Dothideomycetes</taxon>
        <taxon>Pleosporomycetidae</taxon>
        <taxon>Pleosporales</taxon>
        <taxon>Pleosporales incertae sedis</taxon>
        <taxon>Massariosphaeria</taxon>
    </lineage>
</organism>
<evidence type="ECO:0000313" key="4">
    <source>
        <dbReference type="EMBL" id="KAF2864809.1"/>
    </source>
</evidence>
<name>A0A7C8HY94_9PLEO</name>
<dbReference type="GO" id="GO:0016020">
    <property type="term" value="C:membrane"/>
    <property type="evidence" value="ECO:0007669"/>
    <property type="project" value="UniProtKB-SubCell"/>
</dbReference>
<evidence type="ECO:0000256" key="2">
    <source>
        <dbReference type="ARBA" id="ARBA00006727"/>
    </source>
</evidence>
<feature type="transmembrane region" description="Helical" evidence="3">
    <location>
        <begin position="319"/>
        <end position="339"/>
    </location>
</feature>
<dbReference type="GO" id="GO:0022857">
    <property type="term" value="F:transmembrane transporter activity"/>
    <property type="evidence" value="ECO:0007669"/>
    <property type="project" value="InterPro"/>
</dbReference>
<dbReference type="PANTHER" id="PTHR11360">
    <property type="entry name" value="MONOCARBOXYLATE TRANSPORTER"/>
    <property type="match status" value="1"/>
</dbReference>
<dbReference type="PANTHER" id="PTHR11360:SF130">
    <property type="entry name" value="MAJOR FACILITATOR SUPERFAMILY (MFS) PROFILE DOMAIN-CONTAINING PROTEIN-RELATED"/>
    <property type="match status" value="1"/>
</dbReference>
<keyword evidence="3" id="KW-0472">Membrane</keyword>
<keyword evidence="3" id="KW-1133">Transmembrane helix</keyword>
<feature type="transmembrane region" description="Helical" evidence="3">
    <location>
        <begin position="178"/>
        <end position="198"/>
    </location>
</feature>
<protein>
    <submittedName>
        <fullName evidence="4">Major facilitator superfamily domain-containing protein</fullName>
    </submittedName>
</protein>
<dbReference type="Pfam" id="PF07690">
    <property type="entry name" value="MFS_1"/>
    <property type="match status" value="1"/>
</dbReference>
<dbReference type="OrthoDB" id="6499973at2759"/>
<feature type="transmembrane region" description="Helical" evidence="3">
    <location>
        <begin position="291"/>
        <end position="312"/>
    </location>
</feature>
<feature type="transmembrane region" description="Helical" evidence="3">
    <location>
        <begin position="345"/>
        <end position="365"/>
    </location>
</feature>
<evidence type="ECO:0000256" key="1">
    <source>
        <dbReference type="ARBA" id="ARBA00004141"/>
    </source>
</evidence>
<feature type="transmembrane region" description="Helical" evidence="3">
    <location>
        <begin position="56"/>
        <end position="80"/>
    </location>
</feature>
<feature type="transmembrane region" description="Helical" evidence="3">
    <location>
        <begin position="92"/>
        <end position="112"/>
    </location>
</feature>
<comment type="caution">
    <text evidence="4">The sequence shown here is derived from an EMBL/GenBank/DDBJ whole genome shotgun (WGS) entry which is preliminary data.</text>
</comment>
<dbReference type="Gene3D" id="1.20.1250.20">
    <property type="entry name" value="MFS general substrate transporter like domains"/>
    <property type="match status" value="1"/>
</dbReference>
<evidence type="ECO:0000313" key="5">
    <source>
        <dbReference type="Proteomes" id="UP000481861"/>
    </source>
</evidence>
<gene>
    <name evidence="4" type="ORF">BDV95DRAFT_508546</name>
</gene>
<feature type="transmembrane region" description="Helical" evidence="3">
    <location>
        <begin position="124"/>
        <end position="144"/>
    </location>
</feature>
<dbReference type="InterPro" id="IPR050327">
    <property type="entry name" value="Proton-linked_MCT"/>
</dbReference>
<accession>A0A7C8HY94</accession>
<dbReference type="SUPFAM" id="SSF103473">
    <property type="entry name" value="MFS general substrate transporter"/>
    <property type="match status" value="1"/>
</dbReference>
<proteinExistence type="inferred from homology"/>
<dbReference type="InterPro" id="IPR011701">
    <property type="entry name" value="MFS"/>
</dbReference>
<dbReference type="AlphaFoldDB" id="A0A7C8HY94"/>
<feature type="transmembrane region" description="Helical" evidence="3">
    <location>
        <begin position="377"/>
        <end position="395"/>
    </location>
</feature>
<sequence length="445" mass="47405">MTSSVPIPLLSLRPLELVLHAGTLRASEQDEAASLPPSITAPSSTNRSYAPWLQVLVGHLVLFNSFGITQSFGVFAPYYARLLDASPSQVSWIGSTHLFLVYFVSAFSGRLLDVGYYRASLGAGIVLQLLGLFLAGNFSTYWVALVTHSVLMGLGDGLMVCPAVTNTALYFENRKKMVPMAVVASGAATGGIVVSLIAKFTIEMLGIAGTMRVVGGVALGNSVVICGLARGMKREGKVARKAWVDWMVFADVQYGLYVLAMFFVFAGLWVPYFYLRDFATTTVHMQKDTCLTILLALNAAGIPGRIIPALLADYFLGTLNTYIFILLFTSATLLLWPLITKPVSIIIWAICYGFCAGGVSSLLQAGIASLNTVPGELGAQIGLAFGVVAFASLIGGPLGGKLIEIGRASGEGNEFLWLQMFAGGVMAVGCGLLACARGWKIRRKV</sequence>
<keyword evidence="3" id="KW-0812">Transmembrane</keyword>
<comment type="subcellular location">
    <subcellularLocation>
        <location evidence="1">Membrane</location>
        <topology evidence="1">Multi-pass membrane protein</topology>
    </subcellularLocation>
</comment>
<dbReference type="EMBL" id="JAADJZ010000039">
    <property type="protein sequence ID" value="KAF2864809.1"/>
    <property type="molecule type" value="Genomic_DNA"/>
</dbReference>
<comment type="similarity">
    <text evidence="2">Belongs to the major facilitator superfamily. Monocarboxylate porter (TC 2.A.1.13) family.</text>
</comment>
<feature type="transmembrane region" description="Helical" evidence="3">
    <location>
        <begin position="204"/>
        <end position="228"/>
    </location>
</feature>
<evidence type="ECO:0000256" key="3">
    <source>
        <dbReference type="SAM" id="Phobius"/>
    </source>
</evidence>
<dbReference type="InterPro" id="IPR036259">
    <property type="entry name" value="MFS_trans_sf"/>
</dbReference>
<keyword evidence="5" id="KW-1185">Reference proteome</keyword>
<feature type="transmembrane region" description="Helical" evidence="3">
    <location>
        <begin position="150"/>
        <end position="171"/>
    </location>
</feature>
<dbReference type="Proteomes" id="UP000481861">
    <property type="component" value="Unassembled WGS sequence"/>
</dbReference>